<keyword evidence="1" id="KW-0472">Membrane</keyword>
<dbReference type="EMBL" id="JBHLTF010000005">
    <property type="protein sequence ID" value="MFC0716598.1"/>
    <property type="molecule type" value="Genomic_DNA"/>
</dbReference>
<keyword evidence="1" id="KW-0812">Transmembrane</keyword>
<evidence type="ECO:0000256" key="1">
    <source>
        <dbReference type="SAM" id="Phobius"/>
    </source>
</evidence>
<comment type="caution">
    <text evidence="2">The sequence shown here is derived from an EMBL/GenBank/DDBJ whole genome shotgun (WGS) entry which is preliminary data.</text>
</comment>
<reference evidence="2 3" key="1">
    <citation type="submission" date="2024-09" db="EMBL/GenBank/DDBJ databases">
        <authorList>
            <person name="Sun Q."/>
            <person name="Mori K."/>
        </authorList>
    </citation>
    <scope>NUCLEOTIDE SEQUENCE [LARGE SCALE GENOMIC DNA]</scope>
    <source>
        <strain evidence="2 3">KCTC 52403</strain>
    </source>
</reference>
<organism evidence="2 3">
    <name type="scientific">Luteimonas padinae</name>
    <dbReference type="NCBI Taxonomy" id="1714359"/>
    <lineage>
        <taxon>Bacteria</taxon>
        <taxon>Pseudomonadati</taxon>
        <taxon>Pseudomonadota</taxon>
        <taxon>Gammaproteobacteria</taxon>
        <taxon>Lysobacterales</taxon>
        <taxon>Lysobacteraceae</taxon>
        <taxon>Luteimonas</taxon>
    </lineage>
</organism>
<evidence type="ECO:0000313" key="2">
    <source>
        <dbReference type="EMBL" id="MFC0716598.1"/>
    </source>
</evidence>
<sequence length="276" mass="28759">MPKAIASILGIFLAGHLARPRDALLMLAGFLIAASTLVLLLSIPAGIDRIAASSGDARIALVLSSQARTEIESVLPVDAAGIISALPQVARHPDGRAMVAPQFIANTKLTRGDGVRSTVQVRGVDASTWALLEAFGDLVDAPGQGGERDLLVGKMAAGAYRELQGAESLRLRGTALAIRHGLAANGGFWESELWTALATLQAAYNAPGQVSVLWVALVDEAAFDAFAAGVRSDPRLSGVRVVAQDSYYGEQVAFVSQLVRLAALGVSLLLAAARSW</sequence>
<evidence type="ECO:0000313" key="3">
    <source>
        <dbReference type="Proteomes" id="UP001589898"/>
    </source>
</evidence>
<feature type="transmembrane region" description="Helical" evidence="1">
    <location>
        <begin position="30"/>
        <end position="47"/>
    </location>
</feature>
<accession>A0ABV6ST18</accession>
<protein>
    <recommendedName>
        <fullName evidence="4">ABC transporter permease</fullName>
    </recommendedName>
</protein>
<keyword evidence="3" id="KW-1185">Reference proteome</keyword>
<dbReference type="Proteomes" id="UP001589898">
    <property type="component" value="Unassembled WGS sequence"/>
</dbReference>
<name>A0ABV6ST18_9GAMM</name>
<proteinExistence type="predicted"/>
<keyword evidence="1" id="KW-1133">Transmembrane helix</keyword>
<dbReference type="RefSeq" id="WP_189496136.1">
    <property type="nucleotide sequence ID" value="NZ_BMZT01000004.1"/>
</dbReference>
<gene>
    <name evidence="2" type="ORF">ACFFFU_02320</name>
</gene>
<evidence type="ECO:0008006" key="4">
    <source>
        <dbReference type="Google" id="ProtNLM"/>
    </source>
</evidence>